<accession>A0ABV0AED1</accession>
<dbReference type="Proteomes" id="UP001416393">
    <property type="component" value="Unassembled WGS sequence"/>
</dbReference>
<feature type="domain" description="Resolvase HTH" evidence="1">
    <location>
        <begin position="190"/>
        <end position="230"/>
    </location>
</feature>
<dbReference type="Pfam" id="PF02796">
    <property type="entry name" value="HTH_7"/>
    <property type="match status" value="1"/>
</dbReference>
<evidence type="ECO:0000313" key="3">
    <source>
        <dbReference type="Proteomes" id="UP001416393"/>
    </source>
</evidence>
<dbReference type="Gene3D" id="1.10.10.60">
    <property type="entry name" value="Homeodomain-like"/>
    <property type="match status" value="1"/>
</dbReference>
<organism evidence="2 3">
    <name type="scientific">Mariniflexile soesokkakense</name>
    <dbReference type="NCBI Taxonomy" id="1343160"/>
    <lineage>
        <taxon>Bacteria</taxon>
        <taxon>Pseudomonadati</taxon>
        <taxon>Bacteroidota</taxon>
        <taxon>Flavobacteriia</taxon>
        <taxon>Flavobacteriales</taxon>
        <taxon>Flavobacteriaceae</taxon>
        <taxon>Mariniflexile</taxon>
    </lineage>
</organism>
<name>A0ABV0AED1_9FLAO</name>
<gene>
    <name evidence="2" type="ORF">VP395_11310</name>
</gene>
<dbReference type="InterPro" id="IPR006120">
    <property type="entry name" value="Resolvase_HTH_dom"/>
</dbReference>
<protein>
    <submittedName>
        <fullName evidence="2">Helix-turn-helix domain-containing protein</fullName>
    </submittedName>
</protein>
<dbReference type="EMBL" id="JAZHYP010000005">
    <property type="protein sequence ID" value="MEN3324316.1"/>
    <property type="molecule type" value="Genomic_DNA"/>
</dbReference>
<evidence type="ECO:0000259" key="1">
    <source>
        <dbReference type="Pfam" id="PF02796"/>
    </source>
</evidence>
<dbReference type="RefSeq" id="WP_346242121.1">
    <property type="nucleotide sequence ID" value="NZ_JAZHYP010000005.1"/>
</dbReference>
<proteinExistence type="predicted"/>
<sequence>MESKIISPDFNTKEELYALFTLGINLPGIRIDYLEPNKRKIYHKPFGNVLTSNINSVLYSQDFNGEPFLRGKFEYMQVLLPTKRTNSINHFYRVLKGILNGYHVCTKANKDRLISLANEIYHYYAPLFHVYNMTEERLESFQKIEDIIDKVIASPSIFKGRKKYEKIFWNPDYDLTPQEKTEIFNKERGKSLVNKGLKTVIKLYTEGMTQKELAEKSKLSLSTIKRRWKDVLEVYSQQKGYLIAA</sequence>
<evidence type="ECO:0000313" key="2">
    <source>
        <dbReference type="EMBL" id="MEN3324316.1"/>
    </source>
</evidence>
<keyword evidence="3" id="KW-1185">Reference proteome</keyword>
<reference evidence="2 3" key="1">
    <citation type="submission" date="2024-01" db="EMBL/GenBank/DDBJ databases">
        <title>Mariniflexile litorale sp. nov., isolated from the shallow sediments of the Sea of Japan.</title>
        <authorList>
            <person name="Romanenko L."/>
            <person name="Bystritskaya E."/>
            <person name="Isaeva M."/>
        </authorList>
    </citation>
    <scope>NUCLEOTIDE SEQUENCE [LARGE SCALE GENOMIC DNA]</scope>
    <source>
        <strain evidence="2 3">KCTC 32427</strain>
    </source>
</reference>
<comment type="caution">
    <text evidence="2">The sequence shown here is derived from an EMBL/GenBank/DDBJ whole genome shotgun (WGS) entry which is preliminary data.</text>
</comment>